<dbReference type="Gene3D" id="2.170.130.30">
    <property type="match status" value="1"/>
</dbReference>
<feature type="chain" id="PRO_5038532464" evidence="2">
    <location>
        <begin position="27"/>
        <end position="146"/>
    </location>
</feature>
<feature type="domain" description="Transcobalamin-like C-terminal" evidence="3">
    <location>
        <begin position="80"/>
        <end position="144"/>
    </location>
</feature>
<feature type="compositionally biased region" description="Low complexity" evidence="1">
    <location>
        <begin position="33"/>
        <end position="52"/>
    </location>
</feature>
<evidence type="ECO:0000256" key="2">
    <source>
        <dbReference type="SAM" id="SignalP"/>
    </source>
</evidence>
<gene>
    <name evidence="4" type="ORF">SAMN05877842_102216</name>
</gene>
<feature type="signal peptide" evidence="2">
    <location>
        <begin position="1"/>
        <end position="26"/>
    </location>
</feature>
<feature type="region of interest" description="Disordered" evidence="1">
    <location>
        <begin position="27"/>
        <end position="53"/>
    </location>
</feature>
<evidence type="ECO:0000259" key="3">
    <source>
        <dbReference type="Pfam" id="PF14478"/>
    </source>
</evidence>
<organism evidence="4 5">
    <name type="scientific">Ureibacillus acetophenoni</name>
    <dbReference type="NCBI Taxonomy" id="614649"/>
    <lineage>
        <taxon>Bacteria</taxon>
        <taxon>Bacillati</taxon>
        <taxon>Bacillota</taxon>
        <taxon>Bacilli</taxon>
        <taxon>Bacillales</taxon>
        <taxon>Caryophanaceae</taxon>
        <taxon>Ureibacillus</taxon>
    </lineage>
</organism>
<dbReference type="PROSITE" id="PS51257">
    <property type="entry name" value="PROKAR_LIPOPROTEIN"/>
    <property type="match status" value="1"/>
</dbReference>
<accession>A0A285U388</accession>
<dbReference type="AlphaFoldDB" id="A0A285U388"/>
<dbReference type="Proteomes" id="UP000219252">
    <property type="component" value="Unassembled WGS sequence"/>
</dbReference>
<keyword evidence="2" id="KW-0732">Signal</keyword>
<name>A0A285U388_9BACL</name>
<evidence type="ECO:0000256" key="1">
    <source>
        <dbReference type="SAM" id="MobiDB-lite"/>
    </source>
</evidence>
<sequence length="146" mass="15996">MKHLFKRISILMIVVLALVGCGTNQTEEEAKTTEQTTNQSSQTTETTESTETNVEELKVELEVINDGESEVKEVPFTEGENALEVTVRELNAVEEGGFVTSINGVEAGEETKTYWALSVNGEMSMVGAAEVILKDGDKITWELSSY</sequence>
<reference evidence="5" key="1">
    <citation type="submission" date="2017-08" db="EMBL/GenBank/DDBJ databases">
        <authorList>
            <person name="Varghese N."/>
            <person name="Submissions S."/>
        </authorList>
    </citation>
    <scope>NUCLEOTIDE SEQUENCE [LARGE SCALE GENOMIC DNA]</scope>
    <source>
        <strain evidence="5">JC23</strain>
    </source>
</reference>
<dbReference type="RefSeq" id="WP_170949399.1">
    <property type="nucleotide sequence ID" value="NZ_OBQC01000002.1"/>
</dbReference>
<keyword evidence="5" id="KW-1185">Reference proteome</keyword>
<evidence type="ECO:0000313" key="4">
    <source>
        <dbReference type="EMBL" id="SOC36302.1"/>
    </source>
</evidence>
<evidence type="ECO:0000313" key="5">
    <source>
        <dbReference type="Proteomes" id="UP000219252"/>
    </source>
</evidence>
<dbReference type="EMBL" id="OBQC01000002">
    <property type="protein sequence ID" value="SOC36302.1"/>
    <property type="molecule type" value="Genomic_DNA"/>
</dbReference>
<dbReference type="InterPro" id="IPR027954">
    <property type="entry name" value="Transcobalamin-like_C"/>
</dbReference>
<dbReference type="Pfam" id="PF14478">
    <property type="entry name" value="DUF4430"/>
    <property type="match status" value="1"/>
</dbReference>
<protein>
    <submittedName>
        <fullName evidence="4">Uncharacterized protein DUF4430</fullName>
    </submittedName>
</protein>
<proteinExistence type="predicted"/>